<organism evidence="2">
    <name type="scientific">Arabidopsis thaliana</name>
    <name type="common">Mouse-ear cress</name>
    <dbReference type="NCBI Taxonomy" id="3702"/>
    <lineage>
        <taxon>Eukaryota</taxon>
        <taxon>Viridiplantae</taxon>
        <taxon>Streptophyta</taxon>
        <taxon>Embryophyta</taxon>
        <taxon>Tracheophyta</taxon>
        <taxon>Spermatophyta</taxon>
        <taxon>Magnoliopsida</taxon>
        <taxon>eudicotyledons</taxon>
        <taxon>Gunneridae</taxon>
        <taxon>Pentapetalae</taxon>
        <taxon>rosids</taxon>
        <taxon>malvids</taxon>
        <taxon>Brassicales</taxon>
        <taxon>Brassicaceae</taxon>
        <taxon>Camelineae</taxon>
        <taxon>Arabidopsis</taxon>
    </lineage>
</organism>
<dbReference type="PIR" id="T51426">
    <property type="entry name" value="T51426"/>
</dbReference>
<protein>
    <submittedName>
        <fullName evidence="2">Uncharacterized protein T9L3_110</fullName>
    </submittedName>
</protein>
<name>Q9LEQ8_ARATH</name>
<evidence type="ECO:0000313" key="2">
    <source>
        <dbReference type="EMBL" id="CAC01880.1"/>
    </source>
</evidence>
<sequence>MAETRSQMFYREVSAIHETMYPSLKVVCGHKSDVRSGKAATTNQQFGVQSSPCIGESMLDTRAYNIGRSSQLISTAPIVTPDTSKERVGMSNKYFPLEERSDFARLEHLRFNGDRITEWLFQIEQFFLIDRTPEELKVGFASLHFDDTAATLHQSIVQSMWWKHVRHDWWSYKLLLQVRYDEHVNDSIAKLTQLQETEGIEEYHARFELISTRLNFAEDYLVSVYLAGLRTDTQLNVRMFGPQTIQQCLMLGRLYEMAHPKSVLIRKESDDYQKEAQHVSSNAAGTSMINDGNCMIGNDGDRFLSGSDLVENAVATVKKYLVEIDDAVSSDDDQNSDAGDVFGFNIEECETDSWIEHKPLIQDQAAFHSIDIEGVSQLQKVRSNLKDFDKVDATMNQMLSSIGFVVDELHSSCGSATVHVQKKPSKSLKSWKFKFKTSSQDQGDHESLPIGLHIRFKSWKFKFVNRNLQMMREHGYTTHFQLMSDKREHQEMFIVARIVDVRCLLSMILGITESDAGHGEQFVYDRITMVKRLLLQTSLVIQEVMRNKKIKFTKRWWFKYKFGEEGFTRLNSFNLRMTYHFAVWHCWKSKTMVHVEMSGDHWSWMVLVMKSTTSSFLSLLYDRRMGDPSRHETGREIVSLQGQIHTGSPMIQCIKMSFSILLLQGLFQSLTMKMLTYMHLFGSKSCVSTLGVRKLGKDWWFKYKTDARATDLLTNP</sequence>
<reference evidence="2" key="3">
    <citation type="submission" date="2000-08" db="EMBL/GenBank/DDBJ databases">
        <authorList>
            <person name="EU Arabidopsis sequencing project"/>
        </authorList>
    </citation>
    <scope>NUCLEOTIDE SEQUENCE</scope>
</reference>
<dbReference type="InterPro" id="IPR005162">
    <property type="entry name" value="Retrotrans_gag_dom"/>
</dbReference>
<reference key="1">
    <citation type="journal article" date="2000" name="Nature">
        <title>Sequence and analysis of chromosome 5 of the plant Arabidopsis thaliana.</title>
        <authorList>
            <consortium name="Kazusa DNA Research Institute"/>
            <consortium name="Cold Spring Harbor and Washington University in St Louis Sequencing Consortium"/>
            <consortium name="European Union Arabidopsis Genome Sequencing Consortium"/>
            <person name="Tabata S."/>
            <person name="Kaneko T."/>
            <person name="Nakamura Y."/>
            <person name="Kotani H."/>
            <person name="Kato T."/>
            <person name="Asamizu E."/>
            <person name="Miyajima N."/>
            <person name="Sasamoto S."/>
            <person name="Kimura T."/>
            <person name="Hosouchi T."/>
            <person name="Kawashima K."/>
            <person name="Kohara M."/>
            <person name="Matsumoto M."/>
            <person name="Matsuno A."/>
            <person name="Muraki A."/>
            <person name="Nakayama S."/>
            <person name="Nakazaki N."/>
            <person name="Naruo K."/>
            <person name="Okumura S."/>
            <person name="Shinpo S."/>
            <person name="Takeuchi C."/>
            <person name="Wada T."/>
            <person name="Watanabe A."/>
            <person name="Yamada M."/>
            <person name="Yasuda M."/>
            <person name="Sato S."/>
            <person name="de la Bastide M."/>
            <person name="Huang E."/>
            <person name="Spiegel L."/>
            <person name="Gnoj L."/>
            <person name="O'Shaughnessy A."/>
            <person name="Preston R."/>
            <person name="Habermann K."/>
            <person name="Murray J."/>
            <person name="Johnson D."/>
            <person name="Rohlfing T."/>
            <person name="Nelson J."/>
            <person name="Stoneking T."/>
            <person name="Pepin K."/>
            <person name="Spieth J."/>
            <person name="Sekhon M."/>
            <person name="Armstrong J."/>
            <person name="Becker M."/>
            <person name="Belter E."/>
            <person name="Cordum H."/>
            <person name="Cordes M."/>
            <person name="Courtney L."/>
            <person name="Courtney W."/>
            <person name="Dante M."/>
            <person name="Du H."/>
            <person name="Edwards J."/>
            <person name="Fryman J."/>
            <person name="Haakensen B."/>
            <person name="Lamar E."/>
            <person name="Latreille P."/>
            <person name="Leonard S."/>
            <person name="Meyer R."/>
            <person name="Mulvaney E."/>
            <person name="Ozersky P."/>
            <person name="Riley A."/>
            <person name="Strowmatt C."/>
            <person name="Wagner-McPherson C."/>
            <person name="Wollam A."/>
            <person name="Yoakum M."/>
            <person name="Bell M."/>
            <person name="Dedhia N."/>
            <person name="Parnell L."/>
            <person name="Shah R."/>
            <person name="Rodriguez M."/>
            <person name="See L.H."/>
            <person name="Vil D."/>
            <person name="Baker J."/>
            <person name="Kirchoff K."/>
            <person name="Toth K."/>
            <person name="King L."/>
            <person name="Bahret A."/>
            <person name="Miller B."/>
            <person name="Marra M."/>
            <person name="Martienssen R."/>
            <person name="McCombie W.R."/>
            <person name="Wilson R.K."/>
            <person name="Murphy G."/>
            <person name="Bancroft I."/>
            <person name="Volckaert G."/>
            <person name="Wambutt R."/>
            <person name="Dusterhoft A."/>
            <person name="Stiekema W."/>
            <person name="Pohl T."/>
            <person name="Entian K.D."/>
            <person name="Terryn N."/>
            <person name="Hartley N."/>
            <person name="Bent E."/>
            <person name="Johnson S."/>
            <person name="Langham S.A."/>
            <person name="McCullagh B."/>
            <person name="Robben J."/>
            <person name="Grymonprez B."/>
            <person name="Zimmermann W."/>
            <person name="Ramsperger U."/>
            <person name="Wedler H."/>
            <person name="Balke K."/>
            <person name="Wedler E."/>
            <person name="Peters S."/>
            <person name="van Staveren M."/>
            <person name="Dirkse W."/>
            <person name="Mooijman P."/>
            <person name="Lankhorst R.K."/>
            <person name="Weitzenegger T."/>
            <person name="Bothe G."/>
            <person name="Rose M."/>
            <person name="Hauf J."/>
            <person name="Berneiser S."/>
            <person name="Hempel S."/>
            <person name="Feldpausch M."/>
            <person name="Lamberth S."/>
            <person name="Villarroel R."/>
            <person name="Gielen J."/>
            <person name="Ardiles W."/>
            <person name="Bents O."/>
            <person name="Lemcke K."/>
            <person name="Kolesov G."/>
            <person name="Mayer K."/>
            <person name="Rudd S."/>
            <person name="Schoof H."/>
            <person name="Schueller C."/>
            <person name="Zaccaria P."/>
            <person name="Mewes H.W."/>
            <person name="Bevan M."/>
            <person name="Fransz P."/>
        </authorList>
    </citation>
    <scope>NUCLEOTIDE SEQUENCE [LARGE SCALE GENOMIC DNA]</scope>
    <source>
        <strain>cv. Columbia</strain>
    </source>
</reference>
<evidence type="ECO:0000259" key="1">
    <source>
        <dbReference type="Pfam" id="PF03732"/>
    </source>
</evidence>
<proteinExistence type="predicted"/>
<dbReference type="AlphaFoldDB" id="Q9LEQ8"/>
<feature type="domain" description="Retrotransposon gag" evidence="1">
    <location>
        <begin position="140"/>
        <end position="231"/>
    </location>
</feature>
<reference evidence="2" key="2">
    <citation type="submission" date="2000-08" db="EMBL/GenBank/DDBJ databases">
        <authorList>
            <person name="Sato S."/>
            <person name="Nakamura Y."/>
            <person name="Kaneko T."/>
            <person name="Kato T."/>
            <person name="Asamizu E."/>
            <person name="Kotani H."/>
            <person name="Tabata S."/>
            <person name="Mewes H.W."/>
            <person name="Rudd S."/>
            <person name="Lemcke K."/>
            <person name="Mayer K.F.X."/>
        </authorList>
    </citation>
    <scope>NUCLEOTIDE SEQUENCE</scope>
</reference>
<accession>Q9LEQ8</accession>
<dbReference type="Pfam" id="PF03732">
    <property type="entry name" value="Retrotrans_gag"/>
    <property type="match status" value="1"/>
</dbReference>
<dbReference type="EMBL" id="AL391149">
    <property type="protein sequence ID" value="CAC01880.1"/>
    <property type="molecule type" value="Genomic_DNA"/>
</dbReference>
<gene>
    <name evidence="2" type="primary">T9L3_110</name>
</gene>